<dbReference type="AlphaFoldDB" id="A0A834YUW0"/>
<comment type="similarity">
    <text evidence="2 8">Belongs to the DHHC palmitoyltransferase family.</text>
</comment>
<dbReference type="EC" id="2.3.1.225" evidence="8"/>
<dbReference type="GO" id="GO:0016020">
    <property type="term" value="C:membrane"/>
    <property type="evidence" value="ECO:0007669"/>
    <property type="project" value="UniProtKB-SubCell"/>
</dbReference>
<dbReference type="PANTHER" id="PTHR22883">
    <property type="entry name" value="ZINC FINGER DHHC DOMAIN CONTAINING PROTEIN"/>
    <property type="match status" value="1"/>
</dbReference>
<comment type="caution">
    <text evidence="12">The sequence shown here is derived from an EMBL/GenBank/DDBJ whole genome shotgun (WGS) entry which is preliminary data.</text>
</comment>
<evidence type="ECO:0000256" key="6">
    <source>
        <dbReference type="ARBA" id="ARBA00023136"/>
    </source>
</evidence>
<feature type="region of interest" description="Disordered" evidence="9">
    <location>
        <begin position="541"/>
        <end position="568"/>
    </location>
</feature>
<organism evidence="12 13">
    <name type="scientific">Tetracentron sinense</name>
    <name type="common">Spur-leaf</name>
    <dbReference type="NCBI Taxonomy" id="13715"/>
    <lineage>
        <taxon>Eukaryota</taxon>
        <taxon>Viridiplantae</taxon>
        <taxon>Streptophyta</taxon>
        <taxon>Embryophyta</taxon>
        <taxon>Tracheophyta</taxon>
        <taxon>Spermatophyta</taxon>
        <taxon>Magnoliopsida</taxon>
        <taxon>Trochodendrales</taxon>
        <taxon>Trochodendraceae</taxon>
        <taxon>Tetracentron</taxon>
    </lineage>
</organism>
<dbReference type="GO" id="GO:0005783">
    <property type="term" value="C:endoplasmic reticulum"/>
    <property type="evidence" value="ECO:0007669"/>
    <property type="project" value="TreeGrafter"/>
</dbReference>
<dbReference type="OMA" id="HVSINPW"/>
<dbReference type="EMBL" id="JABCRI010000014">
    <property type="protein sequence ID" value="KAF8394752.1"/>
    <property type="molecule type" value="Genomic_DNA"/>
</dbReference>
<evidence type="ECO:0000256" key="7">
    <source>
        <dbReference type="ARBA" id="ARBA00023315"/>
    </source>
</evidence>
<dbReference type="InterPro" id="IPR039859">
    <property type="entry name" value="PFA4/ZDH16/20/ERF2-like"/>
</dbReference>
<dbReference type="PROSITE" id="PS50216">
    <property type="entry name" value="DHHC"/>
    <property type="match status" value="1"/>
</dbReference>
<comment type="domain">
    <text evidence="8">The DHHC domain is required for palmitoyltransferase activity.</text>
</comment>
<feature type="transmembrane region" description="Helical" evidence="8">
    <location>
        <begin position="204"/>
        <end position="222"/>
    </location>
</feature>
<evidence type="ECO:0000259" key="10">
    <source>
        <dbReference type="Pfam" id="PF01529"/>
    </source>
</evidence>
<evidence type="ECO:0000256" key="2">
    <source>
        <dbReference type="ARBA" id="ARBA00008574"/>
    </source>
</evidence>
<evidence type="ECO:0000259" key="11">
    <source>
        <dbReference type="Pfam" id="PF13456"/>
    </source>
</evidence>
<keyword evidence="7 8" id="KW-0012">Acyltransferase</keyword>
<dbReference type="PANTHER" id="PTHR22883:SF306">
    <property type="entry name" value="PROTEIN S-ACYLTRANSFERASE 18"/>
    <property type="match status" value="1"/>
</dbReference>
<feature type="domain" description="Palmitoyltransferase DHHC" evidence="10">
    <location>
        <begin position="271"/>
        <end position="406"/>
    </location>
</feature>
<evidence type="ECO:0000256" key="9">
    <source>
        <dbReference type="SAM" id="MobiDB-lite"/>
    </source>
</evidence>
<dbReference type="Pfam" id="PF13456">
    <property type="entry name" value="RVT_3"/>
    <property type="match status" value="1"/>
</dbReference>
<dbReference type="GO" id="GO:0004523">
    <property type="term" value="F:RNA-DNA hybrid ribonuclease activity"/>
    <property type="evidence" value="ECO:0007669"/>
    <property type="project" value="InterPro"/>
</dbReference>
<evidence type="ECO:0000313" key="13">
    <source>
        <dbReference type="Proteomes" id="UP000655225"/>
    </source>
</evidence>
<keyword evidence="5 8" id="KW-1133">Transmembrane helix</keyword>
<reference evidence="12 13" key="1">
    <citation type="submission" date="2020-04" db="EMBL/GenBank/DDBJ databases">
        <title>Plant Genome Project.</title>
        <authorList>
            <person name="Zhang R.-G."/>
        </authorList>
    </citation>
    <scope>NUCLEOTIDE SEQUENCE [LARGE SCALE GENOMIC DNA]</scope>
    <source>
        <strain evidence="12">YNK0</strain>
        <tissue evidence="12">Leaf</tissue>
    </source>
</reference>
<evidence type="ECO:0000256" key="5">
    <source>
        <dbReference type="ARBA" id="ARBA00022989"/>
    </source>
</evidence>
<dbReference type="GO" id="GO:0005794">
    <property type="term" value="C:Golgi apparatus"/>
    <property type="evidence" value="ECO:0007669"/>
    <property type="project" value="TreeGrafter"/>
</dbReference>
<dbReference type="OrthoDB" id="9909019at2759"/>
<gene>
    <name evidence="12" type="ORF">HHK36_020969</name>
</gene>
<dbReference type="InterPro" id="IPR001594">
    <property type="entry name" value="Palmitoyltrfase_DHHC"/>
</dbReference>
<dbReference type="Proteomes" id="UP000655225">
    <property type="component" value="Unassembled WGS sequence"/>
</dbReference>
<dbReference type="GO" id="GO:0019706">
    <property type="term" value="F:protein-cysteine S-palmitoyltransferase activity"/>
    <property type="evidence" value="ECO:0007669"/>
    <property type="project" value="UniProtKB-EC"/>
</dbReference>
<accession>A0A834YUW0</accession>
<keyword evidence="6 8" id="KW-0472">Membrane</keyword>
<dbReference type="GO" id="GO:0006612">
    <property type="term" value="P:protein targeting to membrane"/>
    <property type="evidence" value="ECO:0007669"/>
    <property type="project" value="TreeGrafter"/>
</dbReference>
<dbReference type="InterPro" id="IPR002156">
    <property type="entry name" value="RNaseH_domain"/>
</dbReference>
<feature type="domain" description="RNase H type-1" evidence="11">
    <location>
        <begin position="12"/>
        <end position="96"/>
    </location>
</feature>
<evidence type="ECO:0000256" key="8">
    <source>
        <dbReference type="RuleBase" id="RU079119"/>
    </source>
</evidence>
<keyword evidence="3 8" id="KW-0808">Transferase</keyword>
<sequence>MFDHSFPIDARSARIFEAKALVIGLTIVECHGWSKFILEGDASQIFDFLNNHTFEIHWDVLTQMNDVKALWRRFPTALAQAVPRSANGAHCLAKRALFWRQNGITSPCSILVGLEESGDDSGGSGGSDDSGRVVIVGIAVYSFLVVAFYTFLGLFLGNRIAEITVITLFSFVALAVIFLFIRCTAIDPTDKTSFKKKRRTKSSGFLKLNYGFILGQIILRFFRRMERKILRCCIRRRYLDPWKTNVQMEPLLPFLLVAKDDAVTPDLKDDDITFCALCDFEVKKHSKHCRSCNRCVDGFDHHCRWLNNCIGKKNYTTFILLMSFVLLMLLIEGGTAIAIFVRCFADSKGIEKEMERKLYIEFPRGVLATISVFLVLMTVYSSAALGQLFFFHMVLIRKGMRTYDYILAMKEVNQSLEMEPFDESDLSSDESIDLDSPEKPTFISRFICRGHGPTKDTSRLSIRIDGEQDISTLKMKPGFRASIDPWKLIKMSKEKALMAAEKARERLMKHKPMIENDSLKPLPLEMKCGPLQNLDRDIDSTGSGSTPLVSKGWFPGSPRRYSSPRRRFSGSPTMFSGVVASPKQKYRSNFDLKLTEVSRELETYISRQVLCSVLKDGNEASPR</sequence>
<protein>
    <recommendedName>
        <fullName evidence="8">S-acyltransferase</fullName>
        <ecNumber evidence="8">2.3.1.225</ecNumber>
    </recommendedName>
    <alternativeName>
        <fullName evidence="8">Palmitoyltransferase</fullName>
    </alternativeName>
</protein>
<dbReference type="Pfam" id="PF01529">
    <property type="entry name" value="DHHC"/>
    <property type="match status" value="1"/>
</dbReference>
<comment type="subcellular location">
    <subcellularLocation>
        <location evidence="1">Membrane</location>
        <topology evidence="1">Multi-pass membrane protein</topology>
    </subcellularLocation>
</comment>
<keyword evidence="13" id="KW-1185">Reference proteome</keyword>
<evidence type="ECO:0000256" key="4">
    <source>
        <dbReference type="ARBA" id="ARBA00022692"/>
    </source>
</evidence>
<keyword evidence="4 8" id="KW-0812">Transmembrane</keyword>
<feature type="transmembrane region" description="Helical" evidence="8">
    <location>
        <begin position="133"/>
        <end position="157"/>
    </location>
</feature>
<name>A0A834YUW0_TETSI</name>
<feature type="transmembrane region" description="Helical" evidence="8">
    <location>
        <begin position="366"/>
        <end position="391"/>
    </location>
</feature>
<evidence type="ECO:0000313" key="12">
    <source>
        <dbReference type="EMBL" id="KAF8394752.1"/>
    </source>
</evidence>
<evidence type="ECO:0000256" key="3">
    <source>
        <dbReference type="ARBA" id="ARBA00022679"/>
    </source>
</evidence>
<dbReference type="GO" id="GO:0003676">
    <property type="term" value="F:nucleic acid binding"/>
    <property type="evidence" value="ECO:0007669"/>
    <property type="project" value="InterPro"/>
</dbReference>
<feature type="transmembrane region" description="Helical" evidence="8">
    <location>
        <begin position="318"/>
        <end position="345"/>
    </location>
</feature>
<comment type="catalytic activity">
    <reaction evidence="8">
        <text>L-cysteinyl-[protein] + hexadecanoyl-CoA = S-hexadecanoyl-L-cysteinyl-[protein] + CoA</text>
        <dbReference type="Rhea" id="RHEA:36683"/>
        <dbReference type="Rhea" id="RHEA-COMP:10131"/>
        <dbReference type="Rhea" id="RHEA-COMP:11032"/>
        <dbReference type="ChEBI" id="CHEBI:29950"/>
        <dbReference type="ChEBI" id="CHEBI:57287"/>
        <dbReference type="ChEBI" id="CHEBI:57379"/>
        <dbReference type="ChEBI" id="CHEBI:74151"/>
        <dbReference type="EC" id="2.3.1.225"/>
    </reaction>
</comment>
<proteinExistence type="inferred from homology"/>
<evidence type="ECO:0000256" key="1">
    <source>
        <dbReference type="ARBA" id="ARBA00004141"/>
    </source>
</evidence>
<feature type="transmembrane region" description="Helical" evidence="8">
    <location>
        <begin position="163"/>
        <end position="183"/>
    </location>
</feature>